<gene>
    <name evidence="2" type="ORF">PMG71_00365</name>
</gene>
<sequence>MNFSHLFKKGSPYRIPLGILAFFLIVEVFLRLGLGLGKPALVQADRDTGYRFQPNQHLWRFGKTIIYNQYSQRSNPITPETPQGTLRVLMVGDSVLNGGNPTDQADIISEQFKLKLETSGYPLEVLNASSGSWGLGNQWGYLQKFGLFDSDLVILQIGVHDLLQPTSTSDSVGSIYFPDRPPVLAISEAWSRYAWPRIQGYLPLNTPSSEIPKPQLQPQAQFAANMNTFQQMVQFIRAQNIPVMVLFTPNHFDLIPTPQTPPYYPEFLALLESENIPVIDVYQAWSSLSPSVIDSFFRDSVHLNEQGNQAVATLICQHLQLGDRLPSCVK</sequence>
<evidence type="ECO:0000313" key="2">
    <source>
        <dbReference type="EMBL" id="MDJ1167874.1"/>
    </source>
</evidence>
<dbReference type="InterPro" id="IPR013830">
    <property type="entry name" value="SGNH_hydro"/>
</dbReference>
<reference evidence="2 3" key="1">
    <citation type="submission" date="2023-01" db="EMBL/GenBank/DDBJ databases">
        <title>Novel diversity within Roseofilum (Cyanobacteria; Desertifilaceae) from marine benthic mats with descriptions of four novel species.</title>
        <authorList>
            <person name="Wang Y."/>
            <person name="Berthold D.E."/>
            <person name="Hu J."/>
            <person name="Lefler F.W."/>
            <person name="Laughinghouse H.D. IV."/>
        </authorList>
    </citation>
    <scope>NUCLEOTIDE SEQUENCE [LARGE SCALE GENOMIC DNA]</scope>
    <source>
        <strain evidence="2 3">BLCC-M154</strain>
    </source>
</reference>
<accession>A0ABT7ALU4</accession>
<protein>
    <submittedName>
        <fullName evidence="2">SGNH/GDSL hydrolase family protein</fullName>
    </submittedName>
</protein>
<dbReference type="EMBL" id="JAQOSP010000003">
    <property type="protein sequence ID" value="MDJ1167874.1"/>
    <property type="molecule type" value="Genomic_DNA"/>
</dbReference>
<comment type="caution">
    <text evidence="2">The sequence shown here is derived from an EMBL/GenBank/DDBJ whole genome shotgun (WGS) entry which is preliminary data.</text>
</comment>
<evidence type="ECO:0000313" key="3">
    <source>
        <dbReference type="Proteomes" id="UP001235303"/>
    </source>
</evidence>
<dbReference type="SUPFAM" id="SSF52266">
    <property type="entry name" value="SGNH hydrolase"/>
    <property type="match status" value="1"/>
</dbReference>
<name>A0ABT7ALU4_9CYAN</name>
<dbReference type="Gene3D" id="3.40.50.1110">
    <property type="entry name" value="SGNH hydrolase"/>
    <property type="match status" value="1"/>
</dbReference>
<evidence type="ECO:0000259" key="1">
    <source>
        <dbReference type="Pfam" id="PF13472"/>
    </source>
</evidence>
<keyword evidence="2" id="KW-0378">Hydrolase</keyword>
<dbReference type="Pfam" id="PF13472">
    <property type="entry name" value="Lipase_GDSL_2"/>
    <property type="match status" value="1"/>
</dbReference>
<dbReference type="CDD" id="cd00229">
    <property type="entry name" value="SGNH_hydrolase"/>
    <property type="match status" value="1"/>
</dbReference>
<dbReference type="GO" id="GO:0016787">
    <property type="term" value="F:hydrolase activity"/>
    <property type="evidence" value="ECO:0007669"/>
    <property type="project" value="UniProtKB-KW"/>
</dbReference>
<organism evidence="2 3">
    <name type="scientific">Roseofilum acuticapitatum BLCC-M154</name>
    <dbReference type="NCBI Taxonomy" id="3022444"/>
    <lineage>
        <taxon>Bacteria</taxon>
        <taxon>Bacillati</taxon>
        <taxon>Cyanobacteriota</taxon>
        <taxon>Cyanophyceae</taxon>
        <taxon>Desertifilales</taxon>
        <taxon>Desertifilaceae</taxon>
        <taxon>Roseofilum</taxon>
        <taxon>Roseofilum acuticapitatum</taxon>
    </lineage>
</organism>
<dbReference type="Proteomes" id="UP001235303">
    <property type="component" value="Unassembled WGS sequence"/>
</dbReference>
<dbReference type="InterPro" id="IPR036514">
    <property type="entry name" value="SGNH_hydro_sf"/>
</dbReference>
<proteinExistence type="predicted"/>
<keyword evidence="3" id="KW-1185">Reference proteome</keyword>
<dbReference type="RefSeq" id="WP_283751642.1">
    <property type="nucleotide sequence ID" value="NZ_JAQOSP010000003.1"/>
</dbReference>
<feature type="domain" description="SGNH hydrolase-type esterase" evidence="1">
    <location>
        <begin position="91"/>
        <end position="310"/>
    </location>
</feature>